<evidence type="ECO:0000256" key="2">
    <source>
        <dbReference type="ARBA" id="ARBA00009773"/>
    </source>
</evidence>
<evidence type="ECO:0000313" key="7">
    <source>
        <dbReference type="EMBL" id="QKG84000.1"/>
    </source>
</evidence>
<protein>
    <submittedName>
        <fullName evidence="7">AI-2E family transporter</fullName>
    </submittedName>
</protein>
<evidence type="ECO:0000313" key="8">
    <source>
        <dbReference type="Proteomes" id="UP000503088"/>
    </source>
</evidence>
<feature type="transmembrane region" description="Helical" evidence="6">
    <location>
        <begin position="148"/>
        <end position="167"/>
    </location>
</feature>
<feature type="transmembrane region" description="Helical" evidence="6">
    <location>
        <begin position="205"/>
        <end position="226"/>
    </location>
</feature>
<comment type="similarity">
    <text evidence="2">Belongs to the autoinducer-2 exporter (AI-2E) (TC 2.A.86) family.</text>
</comment>
<keyword evidence="8" id="KW-1185">Reference proteome</keyword>
<reference evidence="7 8" key="1">
    <citation type="submission" date="2020-01" db="EMBL/GenBank/DDBJ databases">
        <authorList>
            <person name="Gulvik C.A."/>
            <person name="Batra D.G."/>
        </authorList>
    </citation>
    <scope>NUCLEOTIDE SEQUENCE [LARGE SCALE GENOMIC DNA]</scope>
    <source>
        <strain evidence="7 8">W9323</strain>
    </source>
</reference>
<sequence>MTIFKDLFQNRGIRRMLVLIILVLFLYAFKSMLNMMLITFILAYLVNRLSTYLTKRFKGFINISQKAMSIGLYVFFLAGLTLGVYLYLPKLIAEVNDLFHLVMSFYKTPVPIGNSEILNYLMDSLQKLDLASYINQGLDFLVQRISEIGKWSLNFFIAVILSFFLLLEKEKVLRFIAKFKKSKIGWIFKELEFFGRKFIHSFGKVIEVQFLIALVNSMLSTLLLWIMGFPNLIVLAVMILLLGLIPVAGVVISLIPLCIIAFKIGGFIKVVYVILMIILLHAFEAYFLNPKLMSSKMHLPIFFTLTILVVSEHLYGVWGLILGIPVFMFLLDLFDVPVTNQKVESKTT</sequence>
<dbReference type="Proteomes" id="UP000503088">
    <property type="component" value="Chromosome"/>
</dbReference>
<dbReference type="EMBL" id="CP048104">
    <property type="protein sequence ID" value="QKG84000.1"/>
    <property type="molecule type" value="Genomic_DNA"/>
</dbReference>
<dbReference type="RefSeq" id="WP_173221270.1">
    <property type="nucleotide sequence ID" value="NZ_CP048104.1"/>
</dbReference>
<evidence type="ECO:0000256" key="6">
    <source>
        <dbReference type="SAM" id="Phobius"/>
    </source>
</evidence>
<dbReference type="AlphaFoldDB" id="A0A7D3XZY8"/>
<proteinExistence type="inferred from homology"/>
<name>A0A7D3XZY8_9BACL</name>
<feature type="transmembrane region" description="Helical" evidence="6">
    <location>
        <begin position="35"/>
        <end position="55"/>
    </location>
</feature>
<accession>A0A7D3XZY8</accession>
<organism evidence="7 8">
    <name type="scientific">Kroppenstedtia pulmonis</name>
    <dbReference type="NCBI Taxonomy" id="1380685"/>
    <lineage>
        <taxon>Bacteria</taxon>
        <taxon>Bacillati</taxon>
        <taxon>Bacillota</taxon>
        <taxon>Bacilli</taxon>
        <taxon>Bacillales</taxon>
        <taxon>Thermoactinomycetaceae</taxon>
        <taxon>Kroppenstedtia</taxon>
    </lineage>
</organism>
<comment type="subcellular location">
    <subcellularLocation>
        <location evidence="1">Membrane</location>
        <topology evidence="1">Multi-pass membrane protein</topology>
    </subcellularLocation>
</comment>
<dbReference type="PANTHER" id="PTHR21716:SF62">
    <property type="entry name" value="TRANSPORT PROTEIN YDBI-RELATED"/>
    <property type="match status" value="1"/>
</dbReference>
<evidence type="ECO:0000256" key="1">
    <source>
        <dbReference type="ARBA" id="ARBA00004141"/>
    </source>
</evidence>
<evidence type="ECO:0000256" key="5">
    <source>
        <dbReference type="ARBA" id="ARBA00023136"/>
    </source>
</evidence>
<dbReference type="KEGG" id="kpul:GXN76_05625"/>
<feature type="transmembrane region" description="Helical" evidence="6">
    <location>
        <begin position="270"/>
        <end position="289"/>
    </location>
</feature>
<dbReference type="InterPro" id="IPR002549">
    <property type="entry name" value="AI-2E-like"/>
</dbReference>
<feature type="transmembrane region" description="Helical" evidence="6">
    <location>
        <begin position="67"/>
        <end position="88"/>
    </location>
</feature>
<keyword evidence="4 6" id="KW-1133">Transmembrane helix</keyword>
<evidence type="ECO:0000256" key="3">
    <source>
        <dbReference type="ARBA" id="ARBA00022692"/>
    </source>
</evidence>
<keyword evidence="5 6" id="KW-0472">Membrane</keyword>
<gene>
    <name evidence="7" type="ORF">GXN76_05625</name>
</gene>
<feature type="transmembrane region" description="Helical" evidence="6">
    <location>
        <begin position="232"/>
        <end position="258"/>
    </location>
</feature>
<evidence type="ECO:0000256" key="4">
    <source>
        <dbReference type="ARBA" id="ARBA00022989"/>
    </source>
</evidence>
<feature type="transmembrane region" description="Helical" evidence="6">
    <location>
        <begin position="301"/>
        <end position="331"/>
    </location>
</feature>
<dbReference type="GO" id="GO:0055085">
    <property type="term" value="P:transmembrane transport"/>
    <property type="evidence" value="ECO:0007669"/>
    <property type="project" value="TreeGrafter"/>
</dbReference>
<dbReference type="Pfam" id="PF01594">
    <property type="entry name" value="AI-2E_transport"/>
    <property type="match status" value="1"/>
</dbReference>
<dbReference type="PANTHER" id="PTHR21716">
    <property type="entry name" value="TRANSMEMBRANE PROTEIN"/>
    <property type="match status" value="1"/>
</dbReference>
<dbReference type="GO" id="GO:0016020">
    <property type="term" value="C:membrane"/>
    <property type="evidence" value="ECO:0007669"/>
    <property type="project" value="UniProtKB-SubCell"/>
</dbReference>
<keyword evidence="3 6" id="KW-0812">Transmembrane</keyword>